<dbReference type="EMBL" id="SZYD01000015">
    <property type="protein sequence ID" value="KAD3640889.1"/>
    <property type="molecule type" value="Genomic_DNA"/>
</dbReference>
<dbReference type="PANTHER" id="PTHR33922">
    <property type="entry name" value="OS01G0888066 PROTEIN-RELATED"/>
    <property type="match status" value="1"/>
</dbReference>
<proteinExistence type="predicted"/>
<comment type="caution">
    <text evidence="2">The sequence shown here is derived from an EMBL/GenBank/DDBJ whole genome shotgun (WGS) entry which is preliminary data.</text>
</comment>
<feature type="compositionally biased region" description="Polar residues" evidence="1">
    <location>
        <begin position="150"/>
        <end position="168"/>
    </location>
</feature>
<evidence type="ECO:0000313" key="2">
    <source>
        <dbReference type="EMBL" id="KAD3640889.1"/>
    </source>
</evidence>
<feature type="region of interest" description="Disordered" evidence="1">
    <location>
        <begin position="115"/>
        <end position="171"/>
    </location>
</feature>
<evidence type="ECO:0000313" key="3">
    <source>
        <dbReference type="Proteomes" id="UP000326396"/>
    </source>
</evidence>
<dbReference type="OrthoDB" id="778913at2759"/>
<protein>
    <submittedName>
        <fullName evidence="2">Uncharacterized protein</fullName>
    </submittedName>
</protein>
<dbReference type="AlphaFoldDB" id="A0A5N6MLM2"/>
<sequence>MAPDLQEMYSIENWVRIHRHKKQECEPKIDNDEALSLCDLVINEHDVPEQNHPEQRFYDEQEEDFVFGGDSSHLPENKMCSADELFFRGQILPLRHSVTLPSRFTTRTQEFTRSISCSRSEPVSVASSRSSSTRSSTSGSEINGYKPTIRNRNQFHSPPSPTPQIQTRSLRHSYPKSSLKWSFLQLGPMKLQEIGLTDLRNRRQRSHENEKEKHVLSFAGCKCSANVIESTVSSRMSMVKPTTLNEPETGSAGLRISKERNVERREHAVSDHRTSKWLKQLFIQRNGPL</sequence>
<organism evidence="2 3">
    <name type="scientific">Mikania micrantha</name>
    <name type="common">bitter vine</name>
    <dbReference type="NCBI Taxonomy" id="192012"/>
    <lineage>
        <taxon>Eukaryota</taxon>
        <taxon>Viridiplantae</taxon>
        <taxon>Streptophyta</taxon>
        <taxon>Embryophyta</taxon>
        <taxon>Tracheophyta</taxon>
        <taxon>Spermatophyta</taxon>
        <taxon>Magnoliopsida</taxon>
        <taxon>eudicotyledons</taxon>
        <taxon>Gunneridae</taxon>
        <taxon>Pentapetalae</taxon>
        <taxon>asterids</taxon>
        <taxon>campanulids</taxon>
        <taxon>Asterales</taxon>
        <taxon>Asteraceae</taxon>
        <taxon>Asteroideae</taxon>
        <taxon>Heliantheae alliance</taxon>
        <taxon>Eupatorieae</taxon>
        <taxon>Mikania</taxon>
    </lineage>
</organism>
<accession>A0A5N6MLM2</accession>
<evidence type="ECO:0000256" key="1">
    <source>
        <dbReference type="SAM" id="MobiDB-lite"/>
    </source>
</evidence>
<name>A0A5N6MLM2_9ASTR</name>
<dbReference type="Proteomes" id="UP000326396">
    <property type="component" value="Linkage Group LG5"/>
</dbReference>
<dbReference type="PANTHER" id="PTHR33922:SF2">
    <property type="entry name" value="OS07G0589600 PROTEIN"/>
    <property type="match status" value="1"/>
</dbReference>
<reference evidence="2 3" key="1">
    <citation type="submission" date="2019-05" db="EMBL/GenBank/DDBJ databases">
        <title>Mikania micrantha, genome provides insights into the molecular mechanism of rapid growth.</title>
        <authorList>
            <person name="Liu B."/>
        </authorList>
    </citation>
    <scope>NUCLEOTIDE SEQUENCE [LARGE SCALE GENOMIC DNA]</scope>
    <source>
        <strain evidence="2">NLD-2019</strain>
        <tissue evidence="2">Leaf</tissue>
    </source>
</reference>
<keyword evidence="3" id="KW-1185">Reference proteome</keyword>
<gene>
    <name evidence="2" type="ORF">E3N88_30112</name>
</gene>
<feature type="compositionally biased region" description="Low complexity" evidence="1">
    <location>
        <begin position="116"/>
        <end position="140"/>
    </location>
</feature>